<evidence type="ECO:0000259" key="1">
    <source>
        <dbReference type="Pfam" id="PF12697"/>
    </source>
</evidence>
<dbReference type="PANTHER" id="PTHR37017">
    <property type="entry name" value="AB HYDROLASE-1 DOMAIN-CONTAINING PROTEIN-RELATED"/>
    <property type="match status" value="1"/>
</dbReference>
<dbReference type="RefSeq" id="WP_209696680.1">
    <property type="nucleotide sequence ID" value="NZ_BAAAVU010000001.1"/>
</dbReference>
<dbReference type="InterPro" id="IPR052897">
    <property type="entry name" value="Sec-Metab_Biosynth_Hydrolase"/>
</dbReference>
<reference evidence="2 3" key="1">
    <citation type="submission" date="2021-03" db="EMBL/GenBank/DDBJ databases">
        <title>Sequencing the genomes of 1000 actinobacteria strains.</title>
        <authorList>
            <person name="Klenk H.-P."/>
        </authorList>
    </citation>
    <scope>NUCLEOTIDE SEQUENCE [LARGE SCALE GENOMIC DNA]</scope>
    <source>
        <strain evidence="2 3">DSM 18824</strain>
    </source>
</reference>
<dbReference type="SUPFAM" id="SSF53474">
    <property type="entry name" value="alpha/beta-Hydrolases"/>
    <property type="match status" value="1"/>
</dbReference>
<dbReference type="Proteomes" id="UP000755585">
    <property type="component" value="Unassembled WGS sequence"/>
</dbReference>
<feature type="domain" description="AB hydrolase-1" evidence="1">
    <location>
        <begin position="3"/>
        <end position="203"/>
    </location>
</feature>
<keyword evidence="3" id="KW-1185">Reference proteome</keyword>
<protein>
    <submittedName>
        <fullName evidence="2">Pimeloyl-ACP methyl ester carboxylesterase</fullName>
    </submittedName>
</protein>
<proteinExistence type="predicted"/>
<accession>A0ABS4UQD0</accession>
<evidence type="ECO:0000313" key="3">
    <source>
        <dbReference type="Proteomes" id="UP000755585"/>
    </source>
</evidence>
<dbReference type="Gene3D" id="3.40.50.1820">
    <property type="entry name" value="alpha/beta hydrolase"/>
    <property type="match status" value="1"/>
</dbReference>
<gene>
    <name evidence="2" type="ORF">JOF29_004879</name>
</gene>
<organism evidence="2 3">
    <name type="scientific">Kribbella aluminosa</name>
    <dbReference type="NCBI Taxonomy" id="416017"/>
    <lineage>
        <taxon>Bacteria</taxon>
        <taxon>Bacillati</taxon>
        <taxon>Actinomycetota</taxon>
        <taxon>Actinomycetes</taxon>
        <taxon>Propionibacteriales</taxon>
        <taxon>Kribbellaceae</taxon>
        <taxon>Kribbella</taxon>
    </lineage>
</organism>
<dbReference type="InterPro" id="IPR029058">
    <property type="entry name" value="AB_hydrolase_fold"/>
</dbReference>
<dbReference type="InterPro" id="IPR000073">
    <property type="entry name" value="AB_hydrolase_1"/>
</dbReference>
<sequence>MRFVLIPGAASTSWHWHRVTAELRSRGYDVIPVDLPCDDPSAGLPQYVDTVVNAVPGDEEVVLVAHSLGGFTGTLACERLPVREFVLVAAMVPAPGERIADWWGNTGYDWVDGDVDAFFHDLPPEFAAEARRQLRTQSDRPMNDPCAFEDWPDVPTRAVIARDDLLFPAEFLRRVTQERLGFAPDEVPGAHFPMLGRPAAVVDYLLRGAAS</sequence>
<dbReference type="PANTHER" id="PTHR37017:SF11">
    <property type="entry name" value="ESTERASE_LIPASE_THIOESTERASE DOMAIN-CONTAINING PROTEIN"/>
    <property type="match status" value="1"/>
</dbReference>
<dbReference type="EMBL" id="JAGINT010000002">
    <property type="protein sequence ID" value="MBP2353769.1"/>
    <property type="molecule type" value="Genomic_DNA"/>
</dbReference>
<comment type="caution">
    <text evidence="2">The sequence shown here is derived from an EMBL/GenBank/DDBJ whole genome shotgun (WGS) entry which is preliminary data.</text>
</comment>
<evidence type="ECO:0000313" key="2">
    <source>
        <dbReference type="EMBL" id="MBP2353769.1"/>
    </source>
</evidence>
<dbReference type="Pfam" id="PF12697">
    <property type="entry name" value="Abhydrolase_6"/>
    <property type="match status" value="1"/>
</dbReference>
<name>A0ABS4UQD0_9ACTN</name>